<dbReference type="AlphaFoldDB" id="A0A0B2ASX7"/>
<dbReference type="EMBL" id="JTDL01000037">
    <property type="protein sequence ID" value="KHL04984.1"/>
    <property type="molecule type" value="Genomic_DNA"/>
</dbReference>
<reference evidence="1 2" key="1">
    <citation type="submission" date="2014-09" db="EMBL/GenBank/DDBJ databases">
        <title>Genome sequence of Sinomonas sp. MUSC 117.</title>
        <authorList>
            <person name="Lee L.-H."/>
        </authorList>
    </citation>
    <scope>NUCLEOTIDE SEQUENCE [LARGE SCALE GENOMIC DNA]</scope>
    <source>
        <strain evidence="1 2">MUSC 117</strain>
    </source>
</reference>
<accession>A0A0B2ASX7</accession>
<protein>
    <recommendedName>
        <fullName evidence="3">Pilus assembly protein TadE</fullName>
    </recommendedName>
</protein>
<name>A0A0B2ASX7_9MICC</name>
<organism evidence="1 2">
    <name type="scientific">Sinomonas humi</name>
    <dbReference type="NCBI Taxonomy" id="1338436"/>
    <lineage>
        <taxon>Bacteria</taxon>
        <taxon>Bacillati</taxon>
        <taxon>Actinomycetota</taxon>
        <taxon>Actinomycetes</taxon>
        <taxon>Micrococcales</taxon>
        <taxon>Micrococcaceae</taxon>
        <taxon>Sinomonas</taxon>
    </lineage>
</organism>
<sequence>MVEFVVLGALLLVPVVYFVLTIGILQAAAYAAVGAADHAAKAFAAAPDISAARLRAEESVRVAVADFGMGAGSATVNVACSRSDCLEPGNVVTVSVEITAPLPLTESWGEGQPGAGRVTARASHIVGRYR</sequence>
<keyword evidence="2" id="KW-1185">Reference proteome</keyword>
<evidence type="ECO:0000313" key="2">
    <source>
        <dbReference type="Proteomes" id="UP000030982"/>
    </source>
</evidence>
<dbReference type="OrthoDB" id="4965440at2"/>
<dbReference type="STRING" id="1338436.LK10_03150"/>
<evidence type="ECO:0008006" key="3">
    <source>
        <dbReference type="Google" id="ProtNLM"/>
    </source>
</evidence>
<gene>
    <name evidence="1" type="ORF">LK10_03150</name>
</gene>
<comment type="caution">
    <text evidence="1">The sequence shown here is derived from an EMBL/GenBank/DDBJ whole genome shotgun (WGS) entry which is preliminary data.</text>
</comment>
<proteinExistence type="predicted"/>
<dbReference type="RefSeq" id="WP_043119999.1">
    <property type="nucleotide sequence ID" value="NZ_JTDL01000037.1"/>
</dbReference>
<dbReference type="Proteomes" id="UP000030982">
    <property type="component" value="Unassembled WGS sequence"/>
</dbReference>
<evidence type="ECO:0000313" key="1">
    <source>
        <dbReference type="EMBL" id="KHL04984.1"/>
    </source>
</evidence>